<organism evidence="4 5">
    <name type="scientific">Candidatus Pristimantibacillus lignocellulolyticus</name>
    <dbReference type="NCBI Taxonomy" id="2994561"/>
    <lineage>
        <taxon>Bacteria</taxon>
        <taxon>Bacillati</taxon>
        <taxon>Bacillota</taxon>
        <taxon>Bacilli</taxon>
        <taxon>Bacillales</taxon>
        <taxon>Paenibacillaceae</taxon>
        <taxon>Candidatus Pristimantibacillus</taxon>
    </lineage>
</organism>
<dbReference type="PANTHER" id="PTHR40446:SF2">
    <property type="entry name" value="N-ACETYLGLUCOSAMINE-1-PHOSPHODIESTER ALPHA-N-ACETYLGLUCOSAMINIDASE"/>
    <property type="match status" value="1"/>
</dbReference>
<evidence type="ECO:0000313" key="5">
    <source>
        <dbReference type="Proteomes" id="UP001056756"/>
    </source>
</evidence>
<dbReference type="Proteomes" id="UP001056756">
    <property type="component" value="Chromosome"/>
</dbReference>
<protein>
    <submittedName>
        <fullName evidence="4">Phosphodiester glycosidase family protein</fullName>
    </submittedName>
</protein>
<evidence type="ECO:0000313" key="4">
    <source>
        <dbReference type="EMBL" id="URN95835.1"/>
    </source>
</evidence>
<evidence type="ECO:0000259" key="3">
    <source>
        <dbReference type="Pfam" id="PF09992"/>
    </source>
</evidence>
<dbReference type="EMBL" id="CP097899">
    <property type="protein sequence ID" value="URN95835.1"/>
    <property type="molecule type" value="Genomic_DNA"/>
</dbReference>
<dbReference type="Gene3D" id="3.30.457.10">
    <property type="entry name" value="Copper amine oxidase-like, N-terminal domain"/>
    <property type="match status" value="1"/>
</dbReference>
<keyword evidence="1" id="KW-0732">Signal</keyword>
<evidence type="ECO:0000259" key="2">
    <source>
        <dbReference type="Pfam" id="PF07833"/>
    </source>
</evidence>
<dbReference type="GO" id="GO:0016798">
    <property type="term" value="F:hydrolase activity, acting on glycosyl bonds"/>
    <property type="evidence" value="ECO:0007669"/>
    <property type="project" value="UniProtKB-KW"/>
</dbReference>
<name>A0A9J6ZI02_9BACL</name>
<sequence length="382" mass="40796">MFKKIMLVCAALILLSQLNLANSASAAKKYGIVQESAGRSFVPVRFAAETFGFKVNWDSANNKVRISNKSDSVELTVSKTTAVVNGKSQTLDAAPFNLSGTVYVPLRFVGEALGVKVSYLKEGRIVIQNGTVKTEIEAVPLRRVEKALNEPVRTGSSKIATSTKTISVNTVYIDLYHPKVRFDAVYANNKIGSTETFKKMVERSKASVAVNGTFFNAYSETSTKIPYGYIVKDGKVINKASGDERSVFVYTKSGEALIANGESELKKLLDEGVVETALQAGPRLVSNGKVDTDPVGEGFKDPKILTSRGARSAIGVTADGQLIIVTTAAASIPELAQVMVKLKAVEAMNLDGGASSALYAGGKYITPAGRDLSNALIMVFDK</sequence>
<gene>
    <name evidence="4" type="ORF">NAG76_06200</name>
</gene>
<reference evidence="4" key="1">
    <citation type="submission" date="2022-05" db="EMBL/GenBank/DDBJ databases">
        <title>Novel bacterial taxa in a minimal lignocellulolytic consortium and its capacity to transform plastics disclosed by genome-resolved metagenomics.</title>
        <authorList>
            <person name="Rodriguez C.A.D."/>
            <person name="Diaz-Garcia L."/>
            <person name="Herrera K."/>
            <person name="Tarazona N.A."/>
            <person name="Sproer C."/>
            <person name="Overmann J."/>
            <person name="Jimenez D.J."/>
        </authorList>
    </citation>
    <scope>NUCLEOTIDE SEQUENCE</scope>
    <source>
        <strain evidence="4">MAG5</strain>
    </source>
</reference>
<proteinExistence type="predicted"/>
<dbReference type="InterPro" id="IPR012854">
    <property type="entry name" value="Cu_amine_oxidase-like_N"/>
</dbReference>
<feature type="domain" description="Copper amine oxidase-like N-terminal" evidence="2">
    <location>
        <begin position="37"/>
        <end position="127"/>
    </location>
</feature>
<dbReference type="AlphaFoldDB" id="A0A9J6ZI02"/>
<dbReference type="Pfam" id="PF09992">
    <property type="entry name" value="NAGPA"/>
    <property type="match status" value="1"/>
</dbReference>
<dbReference type="SUPFAM" id="SSF55383">
    <property type="entry name" value="Copper amine oxidase, domain N"/>
    <property type="match status" value="1"/>
</dbReference>
<dbReference type="Pfam" id="PF07833">
    <property type="entry name" value="Cu_amine_oxidN1"/>
    <property type="match status" value="1"/>
</dbReference>
<feature type="domain" description="Phosphodiester glycosidase" evidence="3">
    <location>
        <begin position="205"/>
        <end position="377"/>
    </location>
</feature>
<dbReference type="InterPro" id="IPR036582">
    <property type="entry name" value="Mao_N_sf"/>
</dbReference>
<dbReference type="PANTHER" id="PTHR40446">
    <property type="entry name" value="N-ACETYLGLUCOSAMINE-1-PHOSPHODIESTER ALPHA-N-ACETYLGLUCOSAMINIDASE"/>
    <property type="match status" value="1"/>
</dbReference>
<accession>A0A9J6ZI02</accession>
<feature type="signal peptide" evidence="1">
    <location>
        <begin position="1"/>
        <end position="21"/>
    </location>
</feature>
<feature type="chain" id="PRO_5039887371" evidence="1">
    <location>
        <begin position="22"/>
        <end position="382"/>
    </location>
</feature>
<keyword evidence="4" id="KW-0326">Glycosidase</keyword>
<keyword evidence="4" id="KW-0378">Hydrolase</keyword>
<dbReference type="InterPro" id="IPR018711">
    <property type="entry name" value="NAGPA"/>
</dbReference>
<dbReference type="KEGG" id="plig:NAG76_06200"/>
<evidence type="ECO:0000256" key="1">
    <source>
        <dbReference type="SAM" id="SignalP"/>
    </source>
</evidence>